<comment type="caution">
    <text evidence="2">The sequence shown here is derived from an EMBL/GenBank/DDBJ whole genome shotgun (WGS) entry which is preliminary data.</text>
</comment>
<organism evidence="2 3">
    <name type="scientific">Alicyclobacillus ferrooxydans</name>
    <dbReference type="NCBI Taxonomy" id="471514"/>
    <lineage>
        <taxon>Bacteria</taxon>
        <taxon>Bacillati</taxon>
        <taxon>Bacillota</taxon>
        <taxon>Bacilli</taxon>
        <taxon>Bacillales</taxon>
        <taxon>Alicyclobacillaceae</taxon>
        <taxon>Alicyclobacillus</taxon>
    </lineage>
</organism>
<evidence type="ECO:0000313" key="3">
    <source>
        <dbReference type="Proteomes" id="UP000050482"/>
    </source>
</evidence>
<reference evidence="2 3" key="1">
    <citation type="submission" date="2015-09" db="EMBL/GenBank/DDBJ databases">
        <title>Draft genome sequence of Alicyclobacillus ferrooxydans DSM 22381.</title>
        <authorList>
            <person name="Hemp J."/>
        </authorList>
    </citation>
    <scope>NUCLEOTIDE SEQUENCE [LARGE SCALE GENOMIC DNA]</scope>
    <source>
        <strain evidence="2 3">TC-34</strain>
    </source>
</reference>
<accession>A0A0P9END3</accession>
<dbReference type="Proteomes" id="UP000050482">
    <property type="component" value="Unassembled WGS sequence"/>
</dbReference>
<dbReference type="PATRIC" id="fig|471514.4.peg.3148"/>
<gene>
    <name evidence="2" type="ORF">AN477_04940</name>
</gene>
<dbReference type="EMBL" id="LJCO01000019">
    <property type="protein sequence ID" value="KPV44951.1"/>
    <property type="molecule type" value="Genomic_DNA"/>
</dbReference>
<keyword evidence="3" id="KW-1185">Reference proteome</keyword>
<protein>
    <submittedName>
        <fullName evidence="2">Uncharacterized protein</fullName>
    </submittedName>
</protein>
<feature type="region of interest" description="Disordered" evidence="1">
    <location>
        <begin position="47"/>
        <end position="72"/>
    </location>
</feature>
<evidence type="ECO:0000313" key="2">
    <source>
        <dbReference type="EMBL" id="KPV44951.1"/>
    </source>
</evidence>
<proteinExistence type="predicted"/>
<evidence type="ECO:0000256" key="1">
    <source>
        <dbReference type="SAM" id="MobiDB-lite"/>
    </source>
</evidence>
<dbReference type="RefSeq" id="WP_054968061.1">
    <property type="nucleotide sequence ID" value="NZ_LJCO01000019.1"/>
</dbReference>
<dbReference type="AlphaFoldDB" id="A0A0P9END3"/>
<name>A0A0P9END3_9BACL</name>
<sequence>MRESKIVIASVEYGQSSLQELAEQWTELYVHHLLAVHTVEQRRPMATPVQPVEQRGTTAAPVQHPTGDGEIR</sequence>